<dbReference type="InterPro" id="IPR036068">
    <property type="entry name" value="Nicotinate_pribotase-like_C"/>
</dbReference>
<dbReference type="InterPro" id="IPR007229">
    <property type="entry name" value="Nic_PRibTrfase-Fam"/>
</dbReference>
<evidence type="ECO:0000259" key="10">
    <source>
        <dbReference type="Pfam" id="PF17767"/>
    </source>
</evidence>
<dbReference type="InterPro" id="IPR006406">
    <property type="entry name" value="Nic_PRibTrfase"/>
</dbReference>
<feature type="domain" description="Nicotinate phosphoribosyltransferase N-terminal" evidence="10">
    <location>
        <begin position="16"/>
        <end position="141"/>
    </location>
</feature>
<dbReference type="InterPro" id="IPR041525">
    <property type="entry name" value="N/Namide_PRibTrfase"/>
</dbReference>
<evidence type="ECO:0000256" key="8">
    <source>
        <dbReference type="RuleBase" id="RU003838"/>
    </source>
</evidence>
<protein>
    <recommendedName>
        <fullName evidence="3 8">Nicotinate phosphoribosyltransferase</fullName>
        <ecNumber evidence="3 8">6.3.4.21</ecNumber>
    </recommendedName>
</protein>
<comment type="PTM">
    <text evidence="8">Transiently phosphorylated on a His residue during the reaction cycle. Phosphorylation strongly increases the affinity for substrates and increases the rate of nicotinate D-ribonucleotide production. Dephosphorylation regenerates the low-affinity form of the enzyme, leading to product release.</text>
</comment>
<dbReference type="OrthoDB" id="193380at2759"/>
<evidence type="ECO:0000256" key="6">
    <source>
        <dbReference type="ARBA" id="ARBA00022642"/>
    </source>
</evidence>
<sequence length="474" mass="53209">MSYASRSPSGYIQSILDSDLYKFTMQRAVHEAFPDVQVRYRFTNRGGTKFTRRMHAAVEAAVSHLSNVSLTSEERAWLEKYCPYFPPSYLDYLSSFRFKPQQQVSITFVPGGISEAGEEVGNFDIEVHGLWREAILYELAIRRQVPLMSIISEAYFTEVDQKWDYVGQFENAKEKGRQLFEAGCVVSEFGSRRRRTYLAHDIIMRGLIAADKEYGSGSGIEGRGKLAGTSNVHFAQKYDIAPVGTIAHELIMGVAAFEGYEGCNGRVMDLWEKIYPDNSLSIALTDTFTTKPFFEDFVADPERAKRWKGLRQDSGDPLTFLYAAKEVFEKIGVDPKKKVIVFSDSLDVPTCLRLKKASDEAGVGCSFGVGTNFTNDFKRVEEPVQQETPGEGPPRTDGETSKALNMVIKLYMINNDYCVKISDELTKVRFFALRTCLSPAVSVADSSLLFPKNTGNPEAVKLVKQRFGLEDHAK</sequence>
<accession>A0A0D6EI84</accession>
<keyword evidence="6 8" id="KW-0662">Pyridine nucleotide biosynthesis</keyword>
<keyword evidence="4" id="KW-0597">Phosphoprotein</keyword>
<comment type="function">
    <text evidence="8">Catalyzes the synthesis of beta-nicotinate D-ribonucleotide from nicotinate and 5-phospho-D-ribose 1-phosphate at the expense of ATP.</text>
</comment>
<evidence type="ECO:0000313" key="11">
    <source>
        <dbReference type="EMBL" id="CEQ39659.1"/>
    </source>
</evidence>
<name>A0A0D6EI84_SPOSA</name>
<dbReference type="PANTHER" id="PTHR11098">
    <property type="entry name" value="NICOTINATE PHOSPHORIBOSYLTRANSFERASE"/>
    <property type="match status" value="1"/>
</dbReference>
<dbReference type="Pfam" id="PF04095">
    <property type="entry name" value="NAPRTase"/>
    <property type="match status" value="1"/>
</dbReference>
<gene>
    <name evidence="11" type="primary">SPOSA6832_01186</name>
</gene>
<proteinExistence type="inferred from homology"/>
<comment type="pathway">
    <text evidence="1 8">Cofactor biosynthesis; NAD(+) biosynthesis; nicotinate D-ribonucleotide from nicotinate: step 1/1.</text>
</comment>
<evidence type="ECO:0000256" key="3">
    <source>
        <dbReference type="ARBA" id="ARBA00013236"/>
    </source>
</evidence>
<evidence type="ECO:0000259" key="9">
    <source>
        <dbReference type="Pfam" id="PF04095"/>
    </source>
</evidence>
<evidence type="ECO:0000256" key="1">
    <source>
        <dbReference type="ARBA" id="ARBA00004952"/>
    </source>
</evidence>
<evidence type="ECO:0000256" key="2">
    <source>
        <dbReference type="ARBA" id="ARBA00010897"/>
    </source>
</evidence>
<dbReference type="Pfam" id="PF17767">
    <property type="entry name" value="NAPRTase_N"/>
    <property type="match status" value="1"/>
</dbReference>
<organism evidence="11 12">
    <name type="scientific">Sporidiobolus salmonicolor</name>
    <name type="common">Yeast-like fungus</name>
    <name type="synonym">Sporobolomyces salmonicolor</name>
    <dbReference type="NCBI Taxonomy" id="5005"/>
    <lineage>
        <taxon>Eukaryota</taxon>
        <taxon>Fungi</taxon>
        <taxon>Dikarya</taxon>
        <taxon>Basidiomycota</taxon>
        <taxon>Pucciniomycotina</taxon>
        <taxon>Microbotryomycetes</taxon>
        <taxon>Sporidiobolales</taxon>
        <taxon>Sporidiobolaceae</taxon>
        <taxon>Sporobolomyces</taxon>
    </lineage>
</organism>
<dbReference type="SUPFAM" id="SSF54675">
    <property type="entry name" value="Nicotinate/Quinolinate PRTase N-terminal domain-like"/>
    <property type="match status" value="1"/>
</dbReference>
<dbReference type="Proteomes" id="UP000243876">
    <property type="component" value="Unassembled WGS sequence"/>
</dbReference>
<keyword evidence="5 8" id="KW-0436">Ligase</keyword>
<comment type="similarity">
    <text evidence="2 8">Belongs to the NAPRTase family.</text>
</comment>
<dbReference type="NCBIfam" id="TIGR01514">
    <property type="entry name" value="NAPRTase"/>
    <property type="match status" value="1"/>
</dbReference>
<dbReference type="Gene3D" id="3.20.140.10">
    <property type="entry name" value="nicotinate phosphoribosyltransferase"/>
    <property type="match status" value="1"/>
</dbReference>
<evidence type="ECO:0000256" key="7">
    <source>
        <dbReference type="ARBA" id="ARBA00048668"/>
    </source>
</evidence>
<dbReference type="GO" id="GO:0005829">
    <property type="term" value="C:cytosol"/>
    <property type="evidence" value="ECO:0007669"/>
    <property type="project" value="TreeGrafter"/>
</dbReference>
<dbReference type="AlphaFoldDB" id="A0A0D6EI84"/>
<dbReference type="GO" id="GO:0034355">
    <property type="term" value="P:NAD+ biosynthetic process via the salvage pathway"/>
    <property type="evidence" value="ECO:0007669"/>
    <property type="project" value="TreeGrafter"/>
</dbReference>
<dbReference type="PANTHER" id="PTHR11098:SF1">
    <property type="entry name" value="NICOTINATE PHOSPHORIBOSYLTRANSFERASE"/>
    <property type="match status" value="1"/>
</dbReference>
<comment type="catalytic activity">
    <reaction evidence="7 8">
        <text>5-phospho-alpha-D-ribose 1-diphosphate + nicotinate + ATP + H2O = nicotinate beta-D-ribonucleotide + ADP + phosphate + diphosphate</text>
        <dbReference type="Rhea" id="RHEA:36163"/>
        <dbReference type="ChEBI" id="CHEBI:15377"/>
        <dbReference type="ChEBI" id="CHEBI:30616"/>
        <dbReference type="ChEBI" id="CHEBI:32544"/>
        <dbReference type="ChEBI" id="CHEBI:33019"/>
        <dbReference type="ChEBI" id="CHEBI:43474"/>
        <dbReference type="ChEBI" id="CHEBI:57502"/>
        <dbReference type="ChEBI" id="CHEBI:58017"/>
        <dbReference type="ChEBI" id="CHEBI:456216"/>
        <dbReference type="EC" id="6.3.4.21"/>
    </reaction>
</comment>
<dbReference type="SUPFAM" id="SSF51690">
    <property type="entry name" value="Nicotinate/Quinolinate PRTase C-terminal domain-like"/>
    <property type="match status" value="1"/>
</dbReference>
<dbReference type="GO" id="GO:0004516">
    <property type="term" value="F:nicotinate phosphoribosyltransferase activity"/>
    <property type="evidence" value="ECO:0007669"/>
    <property type="project" value="UniProtKB-UniRule"/>
</dbReference>
<dbReference type="InterPro" id="IPR040727">
    <property type="entry name" value="NAPRTase_N"/>
</dbReference>
<dbReference type="EMBL" id="CENE01000003">
    <property type="protein sequence ID" value="CEQ39659.1"/>
    <property type="molecule type" value="Genomic_DNA"/>
</dbReference>
<evidence type="ECO:0000313" key="12">
    <source>
        <dbReference type="Proteomes" id="UP000243876"/>
    </source>
</evidence>
<dbReference type="EC" id="6.3.4.21" evidence="3 8"/>
<evidence type="ECO:0000256" key="4">
    <source>
        <dbReference type="ARBA" id="ARBA00022553"/>
    </source>
</evidence>
<keyword evidence="12" id="KW-1185">Reference proteome</keyword>
<feature type="domain" description="Nicotinate/nicotinamide phosphoribosyltransferase" evidence="9">
    <location>
        <begin position="186"/>
        <end position="469"/>
    </location>
</feature>
<dbReference type="UniPathway" id="UPA00253">
    <property type="reaction ID" value="UER00457"/>
</dbReference>
<reference evidence="12" key="1">
    <citation type="submission" date="2015-02" db="EMBL/GenBank/DDBJ databases">
        <authorList>
            <person name="Gon?alves P."/>
        </authorList>
    </citation>
    <scope>NUCLEOTIDE SEQUENCE [LARGE SCALE GENOMIC DNA]</scope>
</reference>
<evidence type="ECO:0000256" key="5">
    <source>
        <dbReference type="ARBA" id="ARBA00022598"/>
    </source>
</evidence>